<reference evidence="1 2" key="1">
    <citation type="submission" date="2016-11" db="EMBL/GenBank/DDBJ databases">
        <authorList>
            <person name="Jaros S."/>
            <person name="Januszkiewicz K."/>
            <person name="Wedrychowicz H."/>
        </authorList>
    </citation>
    <scope>NUCLEOTIDE SEQUENCE [LARGE SCALE GENOMIC DNA]</scope>
    <source>
        <strain evidence="1 2">CGMCC 4.2025</strain>
    </source>
</reference>
<name>A0A1M7LDU7_9ACTN</name>
<dbReference type="EMBL" id="FRBI01000014">
    <property type="protein sequence ID" value="SHM76304.1"/>
    <property type="molecule type" value="Genomic_DNA"/>
</dbReference>
<evidence type="ECO:0000313" key="2">
    <source>
        <dbReference type="Proteomes" id="UP000184111"/>
    </source>
</evidence>
<dbReference type="SUPFAM" id="SSF52091">
    <property type="entry name" value="SpoIIaa-like"/>
    <property type="match status" value="1"/>
</dbReference>
<evidence type="ECO:0000313" key="1">
    <source>
        <dbReference type="EMBL" id="SHM76304.1"/>
    </source>
</evidence>
<sequence>MAPAPGPENTAGHSRGSAVVSVDAAGLPATTATLGALARLRLAARRTGCRVRLCGASPGLRMLVQLAGLGGEFEWEPEEREEPGRVVE</sequence>
<gene>
    <name evidence="1" type="ORF">SAMN05216499_11425</name>
</gene>
<dbReference type="AlphaFoldDB" id="A0A1M7LDU7"/>
<proteinExistence type="predicted"/>
<dbReference type="RefSeq" id="WP_073500516.1">
    <property type="nucleotide sequence ID" value="NZ_FRBI01000014.1"/>
</dbReference>
<organism evidence="1 2">
    <name type="scientific">Actinacidiphila paucisporea</name>
    <dbReference type="NCBI Taxonomy" id="310782"/>
    <lineage>
        <taxon>Bacteria</taxon>
        <taxon>Bacillati</taxon>
        <taxon>Actinomycetota</taxon>
        <taxon>Actinomycetes</taxon>
        <taxon>Kitasatosporales</taxon>
        <taxon>Streptomycetaceae</taxon>
        <taxon>Actinacidiphila</taxon>
    </lineage>
</organism>
<dbReference type="InterPro" id="IPR036513">
    <property type="entry name" value="STAS_dom_sf"/>
</dbReference>
<protein>
    <submittedName>
        <fullName evidence="1">STAS domain-containing protein</fullName>
    </submittedName>
</protein>
<dbReference type="Proteomes" id="UP000184111">
    <property type="component" value="Unassembled WGS sequence"/>
</dbReference>
<accession>A0A1M7LDU7</accession>
<dbReference type="Gene3D" id="3.30.750.24">
    <property type="entry name" value="STAS domain"/>
    <property type="match status" value="1"/>
</dbReference>
<keyword evidence="2" id="KW-1185">Reference proteome</keyword>